<evidence type="ECO:0000313" key="2">
    <source>
        <dbReference type="EMBL" id="KIM27894.1"/>
    </source>
</evidence>
<evidence type="ECO:0000256" key="1">
    <source>
        <dbReference type="SAM" id="MobiDB-lite"/>
    </source>
</evidence>
<evidence type="ECO:0000313" key="3">
    <source>
        <dbReference type="Proteomes" id="UP000054097"/>
    </source>
</evidence>
<dbReference type="HOGENOM" id="CLU_694768_0_0_1"/>
<protein>
    <submittedName>
        <fullName evidence="2">Uncharacterized protein</fullName>
    </submittedName>
</protein>
<dbReference type="Proteomes" id="UP000054097">
    <property type="component" value="Unassembled WGS sequence"/>
</dbReference>
<accession>A0A0C3B6X5</accession>
<feature type="region of interest" description="Disordered" evidence="1">
    <location>
        <begin position="226"/>
        <end position="246"/>
    </location>
</feature>
<reference evidence="3" key="2">
    <citation type="submission" date="2015-01" db="EMBL/GenBank/DDBJ databases">
        <title>Evolutionary Origins and Diversification of the Mycorrhizal Mutualists.</title>
        <authorList>
            <consortium name="DOE Joint Genome Institute"/>
            <consortium name="Mycorrhizal Genomics Consortium"/>
            <person name="Kohler A."/>
            <person name="Kuo A."/>
            <person name="Nagy L.G."/>
            <person name="Floudas D."/>
            <person name="Copeland A."/>
            <person name="Barry K.W."/>
            <person name="Cichocki N."/>
            <person name="Veneault-Fourrey C."/>
            <person name="LaButti K."/>
            <person name="Lindquist E.A."/>
            <person name="Lipzen A."/>
            <person name="Lundell T."/>
            <person name="Morin E."/>
            <person name="Murat C."/>
            <person name="Riley R."/>
            <person name="Ohm R."/>
            <person name="Sun H."/>
            <person name="Tunlid A."/>
            <person name="Henrissat B."/>
            <person name="Grigoriev I.V."/>
            <person name="Hibbett D.S."/>
            <person name="Martin F."/>
        </authorList>
    </citation>
    <scope>NUCLEOTIDE SEQUENCE [LARGE SCALE GENOMIC DNA]</scope>
    <source>
        <strain evidence="3">MAFF 305830</strain>
    </source>
</reference>
<name>A0A0C3B6X5_SERVB</name>
<gene>
    <name evidence="2" type="ORF">M408DRAFT_24247</name>
</gene>
<proteinExistence type="predicted"/>
<organism evidence="2 3">
    <name type="scientific">Serendipita vermifera MAFF 305830</name>
    <dbReference type="NCBI Taxonomy" id="933852"/>
    <lineage>
        <taxon>Eukaryota</taxon>
        <taxon>Fungi</taxon>
        <taxon>Dikarya</taxon>
        <taxon>Basidiomycota</taxon>
        <taxon>Agaricomycotina</taxon>
        <taxon>Agaricomycetes</taxon>
        <taxon>Sebacinales</taxon>
        <taxon>Serendipitaceae</taxon>
        <taxon>Serendipita</taxon>
    </lineage>
</organism>
<keyword evidence="3" id="KW-1185">Reference proteome</keyword>
<feature type="compositionally biased region" description="Acidic residues" evidence="1">
    <location>
        <begin position="230"/>
        <end position="246"/>
    </location>
</feature>
<dbReference type="EMBL" id="KN824296">
    <property type="protein sequence ID" value="KIM27894.1"/>
    <property type="molecule type" value="Genomic_DNA"/>
</dbReference>
<sequence>MWSNTFDDLYEQPFQQPTDVFSKDTFMFWPAAEGTGSNATEEEAQLLFDASSSSESPLGSELSSLPPLNFGSIHEHQQTITLDMSFLDDVPAWSAESSTSVSAVTQPPSSHFDNTEDYTQTWRRLVHASSVLDHDDAEELPHSALSFDADPTPPLAYDGLDCPAPSVASEAAQAPKDVEVVAPKPIRLTNPAIHLAALVEESSAEDALEAASREFGYTKEQICEYMSDSESSEEDDEEEEEEEVASLDEFQFTYPPAHDLFIMPEYDDILPTSPLSALLPPATPVSPIHNTVPFVFSRSTQLRDNVRERRAVRNGNGHARHSSVPTIHYRPPKWPASVPEAVAVRPAITLVPMRVRRRRTEQAHRVVSHSVDWSAGVHANTDLHNVPHYHPIPLAYL</sequence>
<reference evidence="2 3" key="1">
    <citation type="submission" date="2014-04" db="EMBL/GenBank/DDBJ databases">
        <authorList>
            <consortium name="DOE Joint Genome Institute"/>
            <person name="Kuo A."/>
            <person name="Zuccaro A."/>
            <person name="Kohler A."/>
            <person name="Nagy L.G."/>
            <person name="Floudas D."/>
            <person name="Copeland A."/>
            <person name="Barry K.W."/>
            <person name="Cichocki N."/>
            <person name="Veneault-Fourrey C."/>
            <person name="LaButti K."/>
            <person name="Lindquist E.A."/>
            <person name="Lipzen A."/>
            <person name="Lundell T."/>
            <person name="Morin E."/>
            <person name="Murat C."/>
            <person name="Sun H."/>
            <person name="Tunlid A."/>
            <person name="Henrissat B."/>
            <person name="Grigoriev I.V."/>
            <person name="Hibbett D.S."/>
            <person name="Martin F."/>
            <person name="Nordberg H.P."/>
            <person name="Cantor M.N."/>
            <person name="Hua S.X."/>
        </authorList>
    </citation>
    <scope>NUCLEOTIDE SEQUENCE [LARGE SCALE GENOMIC DNA]</scope>
    <source>
        <strain evidence="2 3">MAFF 305830</strain>
    </source>
</reference>
<dbReference type="AlphaFoldDB" id="A0A0C3B6X5"/>